<dbReference type="InterPro" id="IPR036291">
    <property type="entry name" value="NAD(P)-bd_dom_sf"/>
</dbReference>
<dbReference type="SUPFAM" id="SSF51735">
    <property type="entry name" value="NAD(P)-binding Rossmann-fold domains"/>
    <property type="match status" value="1"/>
</dbReference>
<dbReference type="PANTHER" id="PTHR15020:SF50">
    <property type="entry name" value="UPF0659 PROTEIN YMR090W"/>
    <property type="match status" value="1"/>
</dbReference>
<proteinExistence type="inferred from homology"/>
<organism evidence="3 4">
    <name type="scientific">Aspergillus steynii IBT 23096</name>
    <dbReference type="NCBI Taxonomy" id="1392250"/>
    <lineage>
        <taxon>Eukaryota</taxon>
        <taxon>Fungi</taxon>
        <taxon>Dikarya</taxon>
        <taxon>Ascomycota</taxon>
        <taxon>Pezizomycotina</taxon>
        <taxon>Eurotiomycetes</taxon>
        <taxon>Eurotiomycetidae</taxon>
        <taxon>Eurotiales</taxon>
        <taxon>Aspergillaceae</taxon>
        <taxon>Aspergillus</taxon>
        <taxon>Aspergillus subgen. Circumdati</taxon>
    </lineage>
</organism>
<protein>
    <submittedName>
        <fullName evidence="3">NAD(P)-binding protein</fullName>
    </submittedName>
</protein>
<accession>A0A2I2G3W5</accession>
<dbReference type="PANTHER" id="PTHR15020">
    <property type="entry name" value="FLAVIN REDUCTASE-RELATED"/>
    <property type="match status" value="1"/>
</dbReference>
<evidence type="ECO:0000313" key="4">
    <source>
        <dbReference type="Proteomes" id="UP000234275"/>
    </source>
</evidence>
<dbReference type="InterPro" id="IPR016040">
    <property type="entry name" value="NAD(P)-bd_dom"/>
</dbReference>
<dbReference type="AlphaFoldDB" id="A0A2I2G3W5"/>
<comment type="similarity">
    <text evidence="1">Belongs to the avfA family.</text>
</comment>
<sequence>MKVLIFGGNGRIARAVTRLMLARGWDVTSVIRNAKQKPGILQLGTGHAGQVDVVQCDLSDLKSSKDAAKVLENVRPTCVAFAAGSFSLPYEIDRDAAQMIIKASTDAEYVRKFLIISFPASRRHPAPWWDRQDVRHYVSERTSYPDIGDSKLQADEYLVAMAKARNDRSASTFQAISLRPSWLLTSPATGKVHLGKTRSLGQVTIGDVAAVAVSLLARDDTSGWFDLLQGMDEVDEAIDRVVREGIDCIEGEDLEAIYKVAG</sequence>
<feature type="domain" description="NAD(P)-binding" evidence="2">
    <location>
        <begin position="7"/>
        <end position="218"/>
    </location>
</feature>
<evidence type="ECO:0000259" key="2">
    <source>
        <dbReference type="Pfam" id="PF13460"/>
    </source>
</evidence>
<dbReference type="Proteomes" id="UP000234275">
    <property type="component" value="Unassembled WGS sequence"/>
</dbReference>
<name>A0A2I2G3W5_9EURO</name>
<evidence type="ECO:0000256" key="1">
    <source>
        <dbReference type="ARBA" id="ARBA00038376"/>
    </source>
</evidence>
<dbReference type="EMBL" id="MSFO01000005">
    <property type="protein sequence ID" value="PLB47567.1"/>
    <property type="molecule type" value="Genomic_DNA"/>
</dbReference>
<dbReference type="Gene3D" id="3.40.50.720">
    <property type="entry name" value="NAD(P)-binding Rossmann-like Domain"/>
    <property type="match status" value="1"/>
</dbReference>
<dbReference type="GeneID" id="36561027"/>
<dbReference type="OrthoDB" id="10254604at2759"/>
<gene>
    <name evidence="3" type="ORF">P170DRAFT_476253</name>
</gene>
<dbReference type="VEuPathDB" id="FungiDB:P170DRAFT_476253"/>
<evidence type="ECO:0000313" key="3">
    <source>
        <dbReference type="EMBL" id="PLB47567.1"/>
    </source>
</evidence>
<reference evidence="3 4" key="1">
    <citation type="submission" date="2016-12" db="EMBL/GenBank/DDBJ databases">
        <title>The genomes of Aspergillus section Nigri reveals drivers in fungal speciation.</title>
        <authorList>
            <consortium name="DOE Joint Genome Institute"/>
            <person name="Vesth T.C."/>
            <person name="Nybo J."/>
            <person name="Theobald S."/>
            <person name="Brandl J."/>
            <person name="Frisvad J.C."/>
            <person name="Nielsen K.F."/>
            <person name="Lyhne E.K."/>
            <person name="Kogle M.E."/>
            <person name="Kuo A."/>
            <person name="Riley R."/>
            <person name="Clum A."/>
            <person name="Nolan M."/>
            <person name="Lipzen A."/>
            <person name="Salamov A."/>
            <person name="Henrissat B."/>
            <person name="Wiebenga A."/>
            <person name="De Vries R.P."/>
            <person name="Grigoriev I.V."/>
            <person name="Mortensen U.H."/>
            <person name="Andersen M.R."/>
            <person name="Baker S.E."/>
        </authorList>
    </citation>
    <scope>NUCLEOTIDE SEQUENCE [LARGE SCALE GENOMIC DNA]</scope>
    <source>
        <strain evidence="3 4">IBT 23096</strain>
    </source>
</reference>
<dbReference type="STRING" id="1392250.A0A2I2G3W5"/>
<comment type="caution">
    <text evidence="3">The sequence shown here is derived from an EMBL/GenBank/DDBJ whole genome shotgun (WGS) entry which is preliminary data.</text>
</comment>
<dbReference type="Pfam" id="PF13460">
    <property type="entry name" value="NAD_binding_10"/>
    <property type="match status" value="1"/>
</dbReference>
<keyword evidence="4" id="KW-1185">Reference proteome</keyword>
<dbReference type="RefSeq" id="XP_024702869.1">
    <property type="nucleotide sequence ID" value="XM_024853329.1"/>
</dbReference>